<dbReference type="Proteomes" id="UP000436006">
    <property type="component" value="Unassembled WGS sequence"/>
</dbReference>
<dbReference type="AlphaFoldDB" id="A0A7K1SJ21"/>
<feature type="chain" id="PRO_5029455033" evidence="1">
    <location>
        <begin position="23"/>
        <end position="126"/>
    </location>
</feature>
<evidence type="ECO:0000313" key="3">
    <source>
        <dbReference type="EMBL" id="MVM33765.1"/>
    </source>
</evidence>
<sequence length="126" mass="13646">MHFMKKIVFTFACFVSLSAAYAATSTGTIPQITKKTSLADSVNLADYVGKYKMQGLPFDYITIGLKEGKLTISTGDQDGTLTPLKEADKFDANGQATLQFVRDADKKVTGMKLDAQGMAFDGKKES</sequence>
<feature type="signal peptide" evidence="1">
    <location>
        <begin position="1"/>
        <end position="22"/>
    </location>
</feature>
<keyword evidence="4" id="KW-1185">Reference proteome</keyword>
<dbReference type="Pfam" id="PF11954">
    <property type="entry name" value="DUF3471"/>
    <property type="match status" value="1"/>
</dbReference>
<reference evidence="3 4" key="1">
    <citation type="submission" date="2019-12" db="EMBL/GenBank/DDBJ databases">
        <title>Spirosoma sp. HMF4905 genome sequencing and assembly.</title>
        <authorList>
            <person name="Kang H."/>
            <person name="Cha I."/>
            <person name="Kim H."/>
            <person name="Joh K."/>
        </authorList>
    </citation>
    <scope>NUCLEOTIDE SEQUENCE [LARGE SCALE GENOMIC DNA]</scope>
    <source>
        <strain evidence="3 4">HMF4905</strain>
    </source>
</reference>
<comment type="caution">
    <text evidence="3">The sequence shown here is derived from an EMBL/GenBank/DDBJ whole genome shotgun (WGS) entry which is preliminary data.</text>
</comment>
<evidence type="ECO:0000256" key="1">
    <source>
        <dbReference type="SAM" id="SignalP"/>
    </source>
</evidence>
<dbReference type="InterPro" id="IPR021860">
    <property type="entry name" value="Peptidase_S12_Pab87-rel_C"/>
</dbReference>
<evidence type="ECO:0000313" key="4">
    <source>
        <dbReference type="Proteomes" id="UP000436006"/>
    </source>
</evidence>
<proteinExistence type="predicted"/>
<name>A0A7K1SJ21_9BACT</name>
<feature type="domain" description="Peptidase S12 Pab87-related C-terminal" evidence="2">
    <location>
        <begin position="36"/>
        <end position="123"/>
    </location>
</feature>
<protein>
    <submittedName>
        <fullName evidence="3">DUF3471 domain-containing protein</fullName>
    </submittedName>
</protein>
<organism evidence="3 4">
    <name type="scientific">Spirosoma arboris</name>
    <dbReference type="NCBI Taxonomy" id="2682092"/>
    <lineage>
        <taxon>Bacteria</taxon>
        <taxon>Pseudomonadati</taxon>
        <taxon>Bacteroidota</taxon>
        <taxon>Cytophagia</taxon>
        <taxon>Cytophagales</taxon>
        <taxon>Cytophagaceae</taxon>
        <taxon>Spirosoma</taxon>
    </lineage>
</organism>
<evidence type="ECO:0000259" key="2">
    <source>
        <dbReference type="Pfam" id="PF11954"/>
    </source>
</evidence>
<gene>
    <name evidence="3" type="ORF">GO755_27250</name>
</gene>
<accession>A0A7K1SJ21</accession>
<keyword evidence="1" id="KW-0732">Signal</keyword>
<dbReference type="EMBL" id="WPIN01000012">
    <property type="protein sequence ID" value="MVM33765.1"/>
    <property type="molecule type" value="Genomic_DNA"/>
</dbReference>